<dbReference type="PANTHER" id="PTHR46068">
    <property type="entry name" value="PROTEIN CBG27172"/>
    <property type="match status" value="1"/>
</dbReference>
<dbReference type="GO" id="GO:0003676">
    <property type="term" value="F:nucleic acid binding"/>
    <property type="evidence" value="ECO:0007669"/>
    <property type="project" value="InterPro"/>
</dbReference>
<dbReference type="Pfam" id="PF13384">
    <property type="entry name" value="HTH_23"/>
    <property type="match status" value="1"/>
</dbReference>
<dbReference type="InterPro" id="IPR038717">
    <property type="entry name" value="Tc1-like_DDE_dom"/>
</dbReference>
<feature type="domain" description="Tc1-like transposase DDE" evidence="1">
    <location>
        <begin position="252"/>
        <end position="316"/>
    </location>
</feature>
<evidence type="ECO:0000259" key="1">
    <source>
        <dbReference type="Pfam" id="PF13358"/>
    </source>
</evidence>
<dbReference type="InterPro" id="IPR009057">
    <property type="entry name" value="Homeodomain-like_sf"/>
</dbReference>
<keyword evidence="3" id="KW-1185">Reference proteome</keyword>
<dbReference type="SUPFAM" id="SSF46689">
    <property type="entry name" value="Homeodomain-like"/>
    <property type="match status" value="1"/>
</dbReference>
<dbReference type="Proteomes" id="UP001165289">
    <property type="component" value="Unassembled WGS sequence"/>
</dbReference>
<evidence type="ECO:0000313" key="2">
    <source>
        <dbReference type="EMBL" id="KAI6647495.1"/>
    </source>
</evidence>
<dbReference type="InterPro" id="IPR036397">
    <property type="entry name" value="RNaseH_sf"/>
</dbReference>
<comment type="caution">
    <text evidence="2">The sequence shown here is derived from an EMBL/GenBank/DDBJ whole genome shotgun (WGS) entry which is preliminary data.</text>
</comment>
<dbReference type="PANTHER" id="PTHR46068:SF1">
    <property type="entry name" value="TRANSPOSASE IS30-LIKE HTH DOMAIN-CONTAINING PROTEIN"/>
    <property type="match status" value="1"/>
</dbReference>
<gene>
    <name evidence="2" type="ORF">LOD99_12490</name>
</gene>
<accession>A0AAV7JGD5</accession>
<proteinExistence type="predicted"/>
<evidence type="ECO:0000313" key="3">
    <source>
        <dbReference type="Proteomes" id="UP001165289"/>
    </source>
</evidence>
<name>A0AAV7JGD5_9METZ</name>
<dbReference type="AlphaFoldDB" id="A0AAV7JGD5"/>
<dbReference type="Pfam" id="PF13358">
    <property type="entry name" value="DDE_3"/>
    <property type="match status" value="1"/>
</dbReference>
<dbReference type="Gene3D" id="3.30.420.10">
    <property type="entry name" value="Ribonuclease H-like superfamily/Ribonuclease H"/>
    <property type="match status" value="1"/>
</dbReference>
<dbReference type="EMBL" id="JAKMXF010000343">
    <property type="protein sequence ID" value="KAI6647495.1"/>
    <property type="molecule type" value="Genomic_DNA"/>
</dbReference>
<reference evidence="2 3" key="1">
    <citation type="journal article" date="2023" name="BMC Biol.">
        <title>The compact genome of the sponge Oopsacas minuta (Hexactinellida) is lacking key metazoan core genes.</title>
        <authorList>
            <person name="Santini S."/>
            <person name="Schenkelaars Q."/>
            <person name="Jourda C."/>
            <person name="Duchesne M."/>
            <person name="Belahbib H."/>
            <person name="Rocher C."/>
            <person name="Selva M."/>
            <person name="Riesgo A."/>
            <person name="Vervoort M."/>
            <person name="Leys S.P."/>
            <person name="Kodjabachian L."/>
            <person name="Le Bivic A."/>
            <person name="Borchiellini C."/>
            <person name="Claverie J.M."/>
            <person name="Renard E."/>
        </authorList>
    </citation>
    <scope>NUCLEOTIDE SEQUENCE [LARGE SCALE GENOMIC DNA]</scope>
    <source>
        <strain evidence="2">SPO-2</strain>
    </source>
</reference>
<protein>
    <recommendedName>
        <fullName evidence="1">Tc1-like transposase DDE domain-containing protein</fullName>
    </recommendedName>
</protein>
<sequence>MSNFGNPRTIILRLKAIAMLEAGISQKNVARHLGKSIKTVNNWWKRKKRGESLEDKHRSGRPSSVTRVAKIVIAKSIGKRHQSTRKLAERLTARGHQTSKTAVDRYLKESLGLKCFKRPRNPRLTEKKLVHRLTFCKKRLNWSSKEWANVIFSDESPFHLFAPSNRQTDRVWDSSARNIPPILTLKFPPKLMVWAAMSANAVSELHILPQKCTVNAKYYVDNILAGPCKAAFARRRLRGTVLQRRFCENMSKSIFQQDGAPAHTSKLSQEWCQLNLVGCWGKEIWPGNSPDLSPIENLWAVVKQSLSEMPSATNLEMLDKNLKTVWSNINPDLLRKLIDGMPARMRKCVDLKGGYIGK</sequence>
<organism evidence="2 3">
    <name type="scientific">Oopsacas minuta</name>
    <dbReference type="NCBI Taxonomy" id="111878"/>
    <lineage>
        <taxon>Eukaryota</taxon>
        <taxon>Metazoa</taxon>
        <taxon>Porifera</taxon>
        <taxon>Hexactinellida</taxon>
        <taxon>Hexasterophora</taxon>
        <taxon>Lyssacinosida</taxon>
        <taxon>Leucopsacidae</taxon>
        <taxon>Oopsacas</taxon>
    </lineage>
</organism>